<dbReference type="OrthoDB" id="2594539at2"/>
<accession>K6WA25</accession>
<reference evidence="1 2" key="1">
    <citation type="submission" date="2012-08" db="EMBL/GenBank/DDBJ databases">
        <title>Whole genome shotgun sequence of Gordonia rhizosphera NBRC 16068.</title>
        <authorList>
            <person name="Takarada H."/>
            <person name="Isaki S."/>
            <person name="Hosoyama A."/>
            <person name="Tsuchikane K."/>
            <person name="Katsumata H."/>
            <person name="Baba S."/>
            <person name="Ohji S."/>
            <person name="Yamazaki S."/>
            <person name="Fujita N."/>
        </authorList>
    </citation>
    <scope>NUCLEOTIDE SEQUENCE [LARGE SCALE GENOMIC DNA]</scope>
    <source>
        <strain evidence="1 2">NBRC 16068</strain>
    </source>
</reference>
<dbReference type="AlphaFoldDB" id="K6WA25"/>
<dbReference type="Gene3D" id="3.40.960.10">
    <property type="entry name" value="VSR Endonuclease"/>
    <property type="match status" value="1"/>
</dbReference>
<name>K6WA25_9ACTN</name>
<evidence type="ECO:0008006" key="3">
    <source>
        <dbReference type="Google" id="ProtNLM"/>
    </source>
</evidence>
<dbReference type="RefSeq" id="WP_006330934.1">
    <property type="nucleotide sequence ID" value="NZ_BAHC01000048.1"/>
</dbReference>
<dbReference type="eggNOG" id="COG2852">
    <property type="taxonomic scope" value="Bacteria"/>
</dbReference>
<comment type="caution">
    <text evidence="1">The sequence shown here is derived from an EMBL/GenBank/DDBJ whole genome shotgun (WGS) entry which is preliminary data.</text>
</comment>
<sequence length="277" mass="31519">MENPHAYGVYSRAELIARGENDASLRRAIREGTLERPRRGWYAFPTADETVVQAVRKGGVLSCVSALRHYGFWIPPGHDSLHARASRHHGKRKNFCKTPGRPLPIHTAVDPIADALMCAAQCMTAEDWIIVADSILNSTQLSVRELLAAMPQMNRVILRRITKCDARSQSGTETAVRLRLRARGFHVVVQPSIRDVGVVDLRVGRLLLECDSKLYHTSLENYRKDRRRDRKALARGLTTMRLTYDDVMFGWDETLADITTFTDADRHRPRRRRKLAP</sequence>
<dbReference type="EMBL" id="BAHC01000048">
    <property type="protein sequence ID" value="GAB89062.1"/>
    <property type="molecule type" value="Genomic_DNA"/>
</dbReference>
<evidence type="ECO:0000313" key="1">
    <source>
        <dbReference type="EMBL" id="GAB89062.1"/>
    </source>
</evidence>
<dbReference type="Proteomes" id="UP000008363">
    <property type="component" value="Unassembled WGS sequence"/>
</dbReference>
<evidence type="ECO:0000313" key="2">
    <source>
        <dbReference type="Proteomes" id="UP000008363"/>
    </source>
</evidence>
<gene>
    <name evidence="1" type="ORF">GORHZ_048_00390</name>
</gene>
<protein>
    <recommendedName>
        <fullName evidence="3">DUF559 domain-containing protein</fullName>
    </recommendedName>
</protein>
<keyword evidence="2" id="KW-1185">Reference proteome</keyword>
<dbReference type="STRING" id="1108045.GORHZ_048_00390"/>
<proteinExistence type="predicted"/>
<organism evidence="1 2">
    <name type="scientific">Gordonia rhizosphera NBRC 16068</name>
    <dbReference type="NCBI Taxonomy" id="1108045"/>
    <lineage>
        <taxon>Bacteria</taxon>
        <taxon>Bacillati</taxon>
        <taxon>Actinomycetota</taxon>
        <taxon>Actinomycetes</taxon>
        <taxon>Mycobacteriales</taxon>
        <taxon>Gordoniaceae</taxon>
        <taxon>Gordonia</taxon>
    </lineage>
</organism>